<keyword evidence="2" id="KW-1185">Reference proteome</keyword>
<dbReference type="SUPFAM" id="SSF69572">
    <property type="entry name" value="Activating enzymes of the ubiquitin-like proteins"/>
    <property type="match status" value="1"/>
</dbReference>
<organism evidence="1 2">
    <name type="scientific">Portunus trituberculatus</name>
    <name type="common">Swimming crab</name>
    <name type="synonym">Neptunus trituberculatus</name>
    <dbReference type="NCBI Taxonomy" id="210409"/>
    <lineage>
        <taxon>Eukaryota</taxon>
        <taxon>Metazoa</taxon>
        <taxon>Ecdysozoa</taxon>
        <taxon>Arthropoda</taxon>
        <taxon>Crustacea</taxon>
        <taxon>Multicrustacea</taxon>
        <taxon>Malacostraca</taxon>
        <taxon>Eumalacostraca</taxon>
        <taxon>Eucarida</taxon>
        <taxon>Decapoda</taxon>
        <taxon>Pleocyemata</taxon>
        <taxon>Brachyura</taxon>
        <taxon>Eubrachyura</taxon>
        <taxon>Portunoidea</taxon>
        <taxon>Portunidae</taxon>
        <taxon>Portuninae</taxon>
        <taxon>Portunus</taxon>
    </lineage>
</organism>
<protein>
    <submittedName>
        <fullName evidence="1">NEDD8-activating enzyme E1 regulatory subunit</fullName>
    </submittedName>
</protein>
<reference evidence="1 2" key="1">
    <citation type="submission" date="2019-05" db="EMBL/GenBank/DDBJ databases">
        <title>Another draft genome of Portunus trituberculatus and its Hox gene families provides insights of decapod evolution.</title>
        <authorList>
            <person name="Jeong J.-H."/>
            <person name="Song I."/>
            <person name="Kim S."/>
            <person name="Choi T."/>
            <person name="Kim D."/>
            <person name="Ryu S."/>
            <person name="Kim W."/>
        </authorList>
    </citation>
    <scope>NUCLEOTIDE SEQUENCE [LARGE SCALE GENOMIC DNA]</scope>
    <source>
        <tissue evidence="1">Muscle</tissue>
    </source>
</reference>
<evidence type="ECO:0000313" key="1">
    <source>
        <dbReference type="EMBL" id="MPC29473.1"/>
    </source>
</evidence>
<accession>A0A5B7E8U7</accession>
<dbReference type="InterPro" id="IPR035985">
    <property type="entry name" value="Ubiquitin-activating_enz"/>
</dbReference>
<sequence length="336" mass="38197">MAVLSSRKTQAINRNGRSFMIEEHTVIESHPDNEIPDLRLDRPFSALEKYMDSLDLDGMDDKEHSHVPYVVILYKFLQKWNQEHGAPPKNYKEKKLFIQLLKTANITPSPTTKPFWIMARALHEFVSSEGRGVLPVRGTIPDMTADSEKYIKIQSLYRDQAAQDADWVLRRVQEHSQQLGPRKVMPSLENDVKNFCKNAHALRVIKGKPIVEEYKGSINLSEIGAHLENPESDLVWYVMLRAVDQFHSEFRAYPGYFQDQVETDIVRLKVCVNRLLADWGCGPIVKDDFIHEMCRYGASEVHSVAAYMGGCAAQEAQKVKTAQLGNGNTVSPLPNT</sequence>
<proteinExistence type="predicted"/>
<dbReference type="Gene3D" id="3.40.50.720">
    <property type="entry name" value="NAD(P)-binding Rossmann-like Domain"/>
    <property type="match status" value="1"/>
</dbReference>
<dbReference type="EMBL" id="VSRR010002079">
    <property type="protein sequence ID" value="MPC29473.1"/>
    <property type="molecule type" value="Genomic_DNA"/>
</dbReference>
<evidence type="ECO:0000313" key="2">
    <source>
        <dbReference type="Proteomes" id="UP000324222"/>
    </source>
</evidence>
<name>A0A5B7E8U7_PORTR</name>
<dbReference type="GO" id="GO:0008641">
    <property type="term" value="F:ubiquitin-like modifier activating enzyme activity"/>
    <property type="evidence" value="ECO:0007669"/>
    <property type="project" value="InterPro"/>
</dbReference>
<dbReference type="OrthoDB" id="1708823at2759"/>
<dbReference type="AlphaFoldDB" id="A0A5B7E8U7"/>
<comment type="caution">
    <text evidence="1">The sequence shown here is derived from an EMBL/GenBank/DDBJ whole genome shotgun (WGS) entry which is preliminary data.</text>
</comment>
<gene>
    <name evidence="1" type="primary">nae1</name>
    <name evidence="1" type="ORF">E2C01_022708</name>
</gene>
<dbReference type="Proteomes" id="UP000324222">
    <property type="component" value="Unassembled WGS sequence"/>
</dbReference>